<evidence type="ECO:0000313" key="2">
    <source>
        <dbReference type="Proteomes" id="UP001476247"/>
    </source>
</evidence>
<sequence length="144" mass="16442">MSLNFFKSTPQKTDASLEFKTVLSNLKEKNDTTPLDIDKFIQHENINLGSHQGKETKSIMSTYVTNSLLLEFYNEAVKDTSAPHAINEKDQQTKENTRLLVNTLLELTKTMPEHKSKAIEYNEKVKLTLEQNNQTIDAIQSINL</sequence>
<proteinExistence type="predicted"/>
<gene>
    <name evidence="1" type="ORF">HPULCUR_004692</name>
</gene>
<accession>A0ABP9XZ05</accession>
<name>A0ABP9XZ05_9FUNG</name>
<comment type="caution">
    <text evidence="1">The sequence shown here is derived from an EMBL/GenBank/DDBJ whole genome shotgun (WGS) entry which is preliminary data.</text>
</comment>
<protein>
    <submittedName>
        <fullName evidence="1">Uncharacterized protein</fullName>
    </submittedName>
</protein>
<dbReference type="Proteomes" id="UP001476247">
    <property type="component" value="Unassembled WGS sequence"/>
</dbReference>
<evidence type="ECO:0000313" key="1">
    <source>
        <dbReference type="EMBL" id="GAA5799282.1"/>
    </source>
</evidence>
<keyword evidence="2" id="KW-1185">Reference proteome</keyword>
<dbReference type="EMBL" id="BAABUJ010000012">
    <property type="protein sequence ID" value="GAA5799282.1"/>
    <property type="molecule type" value="Genomic_DNA"/>
</dbReference>
<organism evidence="1 2">
    <name type="scientific">Helicostylum pulchrum</name>
    <dbReference type="NCBI Taxonomy" id="562976"/>
    <lineage>
        <taxon>Eukaryota</taxon>
        <taxon>Fungi</taxon>
        <taxon>Fungi incertae sedis</taxon>
        <taxon>Mucoromycota</taxon>
        <taxon>Mucoromycotina</taxon>
        <taxon>Mucoromycetes</taxon>
        <taxon>Mucorales</taxon>
        <taxon>Mucorineae</taxon>
        <taxon>Mucoraceae</taxon>
        <taxon>Helicostylum</taxon>
    </lineage>
</organism>
<reference evidence="1 2" key="1">
    <citation type="submission" date="2024-04" db="EMBL/GenBank/DDBJ databases">
        <title>genome sequences of Mucor flavus KT1a and Helicostylum pulchrum KT1b strains isolation_sourced from the surface of a dry-aged beef.</title>
        <authorList>
            <person name="Toyotome T."/>
            <person name="Hosono M."/>
            <person name="Torimaru M."/>
            <person name="Fukuda K."/>
            <person name="Mikami N."/>
        </authorList>
    </citation>
    <scope>NUCLEOTIDE SEQUENCE [LARGE SCALE GENOMIC DNA]</scope>
    <source>
        <strain evidence="1 2">KT1b</strain>
    </source>
</reference>